<dbReference type="PANTHER" id="PTHR13691:SF73">
    <property type="entry name" value="LARGE RIBOSOMAL SUBUNIT PROTEIN UL2M"/>
    <property type="match status" value="1"/>
</dbReference>
<dbReference type="GO" id="GO:0003723">
    <property type="term" value="F:RNA binding"/>
    <property type="evidence" value="ECO:0000318"/>
    <property type="project" value="GO_Central"/>
</dbReference>
<dbReference type="Proteomes" id="UP000007110">
    <property type="component" value="Unassembled WGS sequence"/>
</dbReference>
<keyword evidence="3" id="KW-0687">Ribonucleoprotein</keyword>
<dbReference type="InParanoid" id="A0A7M7NR91"/>
<dbReference type="SMART" id="SM01382">
    <property type="entry name" value="Ribosomal_L2_C"/>
    <property type="match status" value="1"/>
</dbReference>
<dbReference type="Pfam" id="PF00181">
    <property type="entry name" value="Ribosomal_L2_N"/>
    <property type="match status" value="1"/>
</dbReference>
<feature type="domain" description="Large ribosomal subunit protein uL2 C-terminal" evidence="4">
    <location>
        <begin position="198"/>
        <end position="317"/>
    </location>
</feature>
<dbReference type="SUPFAM" id="SSF50104">
    <property type="entry name" value="Translation proteins SH3-like domain"/>
    <property type="match status" value="1"/>
</dbReference>
<reference evidence="7" key="1">
    <citation type="submission" date="2015-02" db="EMBL/GenBank/DDBJ databases">
        <title>Genome sequencing for Strongylocentrotus purpuratus.</title>
        <authorList>
            <person name="Murali S."/>
            <person name="Liu Y."/>
            <person name="Vee V."/>
            <person name="English A."/>
            <person name="Wang M."/>
            <person name="Skinner E."/>
            <person name="Han Y."/>
            <person name="Muzny D.M."/>
            <person name="Worley K.C."/>
            <person name="Gibbs R.A."/>
        </authorList>
    </citation>
    <scope>NUCLEOTIDE SEQUENCE</scope>
</reference>
<dbReference type="InterPro" id="IPR008991">
    <property type="entry name" value="Translation_prot_SH3-like_sf"/>
</dbReference>
<dbReference type="InterPro" id="IPR014722">
    <property type="entry name" value="Rib_uL2_dom2"/>
</dbReference>
<dbReference type="CTD" id="51069"/>
<dbReference type="SMART" id="SM01383">
    <property type="entry name" value="Ribosomal_L2"/>
    <property type="match status" value="1"/>
</dbReference>
<dbReference type="InterPro" id="IPR002171">
    <property type="entry name" value="Ribosomal_uL2"/>
</dbReference>
<name>A0A7M7NR91_STRPU</name>
<comment type="similarity">
    <text evidence="1">Belongs to the universal ribosomal protein uL2 family.</text>
</comment>
<keyword evidence="2" id="KW-0689">Ribosomal protein</keyword>
<reference evidence="6" key="2">
    <citation type="submission" date="2021-01" db="UniProtKB">
        <authorList>
            <consortium name="EnsemblMetazoa"/>
        </authorList>
    </citation>
    <scope>IDENTIFICATION</scope>
</reference>
<feature type="domain" description="Large ribosomal subunit protein uL2 RNA-binding" evidence="5">
    <location>
        <begin position="108"/>
        <end position="187"/>
    </location>
</feature>
<organism evidence="6 7">
    <name type="scientific">Strongylocentrotus purpuratus</name>
    <name type="common">Purple sea urchin</name>
    <dbReference type="NCBI Taxonomy" id="7668"/>
    <lineage>
        <taxon>Eukaryota</taxon>
        <taxon>Metazoa</taxon>
        <taxon>Echinodermata</taxon>
        <taxon>Eleutherozoa</taxon>
        <taxon>Echinozoa</taxon>
        <taxon>Echinoidea</taxon>
        <taxon>Euechinoidea</taxon>
        <taxon>Echinacea</taxon>
        <taxon>Camarodonta</taxon>
        <taxon>Echinidea</taxon>
        <taxon>Strongylocentrotidae</taxon>
        <taxon>Strongylocentrotus</taxon>
    </lineage>
</organism>
<dbReference type="GO" id="GO:0003735">
    <property type="term" value="F:structural constituent of ribosome"/>
    <property type="evidence" value="ECO:0000318"/>
    <property type="project" value="GO_Central"/>
</dbReference>
<dbReference type="KEGG" id="spu:584659"/>
<dbReference type="GO" id="GO:0032543">
    <property type="term" value="P:mitochondrial translation"/>
    <property type="evidence" value="ECO:0000318"/>
    <property type="project" value="GO_Central"/>
</dbReference>
<protein>
    <recommendedName>
        <fullName evidence="8">39S ribosomal protein L2, mitochondrial</fullName>
    </recommendedName>
</protein>
<evidence type="ECO:0000256" key="2">
    <source>
        <dbReference type="ARBA" id="ARBA00022980"/>
    </source>
</evidence>
<dbReference type="SUPFAM" id="SSF50249">
    <property type="entry name" value="Nucleic acid-binding proteins"/>
    <property type="match status" value="1"/>
</dbReference>
<dbReference type="OMA" id="EHNKEHV"/>
<accession>A0A7M7NR91</accession>
<dbReference type="Pfam" id="PF03947">
    <property type="entry name" value="Ribosomal_L2_C"/>
    <property type="match status" value="1"/>
</dbReference>
<dbReference type="AlphaFoldDB" id="A0A7M7NR91"/>
<dbReference type="FunFam" id="2.40.50.140:FF:000157">
    <property type="entry name" value="39S ribosomal protein L2, mitochondrial"/>
    <property type="match status" value="1"/>
</dbReference>
<dbReference type="Gene3D" id="2.30.30.30">
    <property type="match status" value="1"/>
</dbReference>
<evidence type="ECO:0000313" key="6">
    <source>
        <dbReference type="EnsemblMetazoa" id="XP_030838320"/>
    </source>
</evidence>
<sequence length="329" mass="36320">MMSTRNSIFQLCNVFRTLTLSRNVAVQTALPARCSSLLSTHKHTTLGLSHKVSFSSLVFRASTVQTLNVVEKERHRDFHTSLTLERFKPWKKTPEYTLRPLGKKRITSRDHTGRVVSGRRGGGAKRNYRMVDFKRVGPVEGPPMEEKVLAVRYDPNRTANIAIVAGGNKKRYIIASANMEPGDIIRTSGHIGRMTVVANEGDAYPLGALPIGSLVHCVEIYPGEGAIRVRSGGTSAQILRKVGGQVILQLPSKLQISVNERCVATVGRASGDQHNRMVIGKAGRSRWFGRRPSSGLWQRKGGWAGRKIKPLPPIKVYMDPSKKGTHITV</sequence>
<dbReference type="OrthoDB" id="268576at2759"/>
<proteinExistence type="inferred from homology"/>
<evidence type="ECO:0000256" key="1">
    <source>
        <dbReference type="ARBA" id="ARBA00005636"/>
    </source>
</evidence>
<evidence type="ECO:0000259" key="4">
    <source>
        <dbReference type="SMART" id="SM01382"/>
    </source>
</evidence>
<dbReference type="Gene3D" id="2.40.50.140">
    <property type="entry name" value="Nucleic acid-binding proteins"/>
    <property type="match status" value="1"/>
</dbReference>
<dbReference type="GeneID" id="584659"/>
<dbReference type="InterPro" id="IPR022669">
    <property type="entry name" value="Ribosomal_uL2_C"/>
</dbReference>
<dbReference type="RefSeq" id="XP_030838320.1">
    <property type="nucleotide sequence ID" value="XM_030982460.1"/>
</dbReference>
<evidence type="ECO:0000256" key="3">
    <source>
        <dbReference type="ARBA" id="ARBA00023274"/>
    </source>
</evidence>
<dbReference type="EnsemblMetazoa" id="XM_030982460">
    <property type="protein sequence ID" value="XP_030838320"/>
    <property type="gene ID" value="LOC584659"/>
</dbReference>
<evidence type="ECO:0000259" key="5">
    <source>
        <dbReference type="SMART" id="SM01383"/>
    </source>
</evidence>
<evidence type="ECO:0000313" key="7">
    <source>
        <dbReference type="Proteomes" id="UP000007110"/>
    </source>
</evidence>
<dbReference type="InterPro" id="IPR012340">
    <property type="entry name" value="NA-bd_OB-fold"/>
</dbReference>
<dbReference type="PANTHER" id="PTHR13691">
    <property type="entry name" value="RIBOSOMAL PROTEIN L2"/>
    <property type="match status" value="1"/>
</dbReference>
<evidence type="ECO:0008006" key="8">
    <source>
        <dbReference type="Google" id="ProtNLM"/>
    </source>
</evidence>
<keyword evidence="7" id="KW-1185">Reference proteome</keyword>
<dbReference type="GO" id="GO:0005762">
    <property type="term" value="C:mitochondrial large ribosomal subunit"/>
    <property type="evidence" value="ECO:0000318"/>
    <property type="project" value="GO_Central"/>
</dbReference>
<dbReference type="InterPro" id="IPR022666">
    <property type="entry name" value="Ribosomal_uL2_RNA-bd_dom"/>
</dbReference>